<dbReference type="InterPro" id="IPR001179">
    <property type="entry name" value="PPIase_FKBP_dom"/>
</dbReference>
<evidence type="ECO:0000313" key="8">
    <source>
        <dbReference type="EMBL" id="MEY1660909.1"/>
    </source>
</evidence>
<dbReference type="GO" id="GO:0003755">
    <property type="term" value="F:peptidyl-prolyl cis-trans isomerase activity"/>
    <property type="evidence" value="ECO:0007669"/>
    <property type="project" value="UniProtKB-EC"/>
</dbReference>
<gene>
    <name evidence="8" type="ORF">AB5I84_01975</name>
</gene>
<name>A0ABV4ADJ4_9GAMM</name>
<dbReference type="InterPro" id="IPR000774">
    <property type="entry name" value="PPIase_FKBP_N"/>
</dbReference>
<organism evidence="8 9">
    <name type="scientific">Isoalcanivorax beigongshangi</name>
    <dbReference type="NCBI Taxonomy" id="3238810"/>
    <lineage>
        <taxon>Bacteria</taxon>
        <taxon>Pseudomonadati</taxon>
        <taxon>Pseudomonadota</taxon>
        <taxon>Gammaproteobacteria</taxon>
        <taxon>Oceanospirillales</taxon>
        <taxon>Alcanivoracaceae</taxon>
        <taxon>Isoalcanivorax</taxon>
    </lineage>
</organism>
<comment type="catalytic activity">
    <reaction evidence="1 5 6">
        <text>[protein]-peptidylproline (omega=180) = [protein]-peptidylproline (omega=0)</text>
        <dbReference type="Rhea" id="RHEA:16237"/>
        <dbReference type="Rhea" id="RHEA-COMP:10747"/>
        <dbReference type="Rhea" id="RHEA-COMP:10748"/>
        <dbReference type="ChEBI" id="CHEBI:83833"/>
        <dbReference type="ChEBI" id="CHEBI:83834"/>
        <dbReference type="EC" id="5.2.1.8"/>
    </reaction>
</comment>
<keyword evidence="3 5" id="KW-0697">Rotamase</keyword>
<dbReference type="Pfam" id="PF00254">
    <property type="entry name" value="FKBP_C"/>
    <property type="match status" value="1"/>
</dbReference>
<evidence type="ECO:0000256" key="5">
    <source>
        <dbReference type="PROSITE-ProRule" id="PRU00277"/>
    </source>
</evidence>
<dbReference type="PROSITE" id="PS51257">
    <property type="entry name" value="PROKAR_LIPOPROTEIN"/>
    <property type="match status" value="1"/>
</dbReference>
<dbReference type="InterPro" id="IPR036944">
    <property type="entry name" value="PPIase_FKBP_N_sf"/>
</dbReference>
<dbReference type="Gene3D" id="3.10.50.40">
    <property type="match status" value="1"/>
</dbReference>
<evidence type="ECO:0000256" key="2">
    <source>
        <dbReference type="ARBA" id="ARBA00006577"/>
    </source>
</evidence>
<reference evidence="8 9" key="1">
    <citation type="submission" date="2024-07" db="EMBL/GenBank/DDBJ databases">
        <authorList>
            <person name="Ren Q."/>
        </authorList>
    </citation>
    <scope>NUCLEOTIDE SEQUENCE [LARGE SCALE GENOMIC DNA]</scope>
    <source>
        <strain evidence="8 9">REN37</strain>
    </source>
</reference>
<comment type="caution">
    <text evidence="8">The sequence shown here is derived from an EMBL/GenBank/DDBJ whole genome shotgun (WGS) entry which is preliminary data.</text>
</comment>
<dbReference type="EMBL" id="JBGCUO010000001">
    <property type="protein sequence ID" value="MEY1660909.1"/>
    <property type="molecule type" value="Genomic_DNA"/>
</dbReference>
<dbReference type="RefSeq" id="WP_369454149.1">
    <property type="nucleotide sequence ID" value="NZ_JBGCUO010000001.1"/>
</dbReference>
<accession>A0ABV4ADJ4</accession>
<keyword evidence="9" id="KW-1185">Reference proteome</keyword>
<sequence>MKKLALVMAVSVLAACGSDQSVKVENTNQKASYAIGYRTGQQMQGMDDLELDQFLAGLRAGAEGKSDGLALSEEDMNQAIADYQQEKISEMAKGAQDEGDSFRAENAKKDGVTTLDSGLQYEVLTAGEGGAKPTLDDTIVAHYHGTLIDGTVFDSSVERGAPATFPLAGVIKGWQDALQLMSVGDKWRIVLPPELAYGERGTGAIPPGATLVFEVELVDIKPQAESQD</sequence>
<comment type="similarity">
    <text evidence="2 6">Belongs to the FKBP-type PPIase family.</text>
</comment>
<protein>
    <recommendedName>
        <fullName evidence="6">Peptidyl-prolyl cis-trans isomerase</fullName>
        <ecNumber evidence="6">5.2.1.8</ecNumber>
    </recommendedName>
</protein>
<dbReference type="Pfam" id="PF01346">
    <property type="entry name" value="FKBP_N"/>
    <property type="match status" value="1"/>
</dbReference>
<proteinExistence type="inferred from homology"/>
<dbReference type="Gene3D" id="1.10.287.460">
    <property type="entry name" value="Peptidyl-prolyl cis-trans isomerase, FKBP-type, N-terminal domain"/>
    <property type="match status" value="1"/>
</dbReference>
<keyword evidence="4 5" id="KW-0413">Isomerase</keyword>
<evidence type="ECO:0000256" key="6">
    <source>
        <dbReference type="RuleBase" id="RU003915"/>
    </source>
</evidence>
<dbReference type="Proteomes" id="UP001562065">
    <property type="component" value="Unassembled WGS sequence"/>
</dbReference>
<dbReference type="EC" id="5.2.1.8" evidence="6"/>
<evidence type="ECO:0000256" key="4">
    <source>
        <dbReference type="ARBA" id="ARBA00023235"/>
    </source>
</evidence>
<feature type="domain" description="PPIase FKBP-type" evidence="7">
    <location>
        <begin position="136"/>
        <end position="221"/>
    </location>
</feature>
<evidence type="ECO:0000256" key="1">
    <source>
        <dbReference type="ARBA" id="ARBA00000971"/>
    </source>
</evidence>
<dbReference type="InterPro" id="IPR046357">
    <property type="entry name" value="PPIase_dom_sf"/>
</dbReference>
<evidence type="ECO:0000256" key="3">
    <source>
        <dbReference type="ARBA" id="ARBA00023110"/>
    </source>
</evidence>
<dbReference type="SUPFAM" id="SSF54534">
    <property type="entry name" value="FKBP-like"/>
    <property type="match status" value="1"/>
</dbReference>
<dbReference type="PANTHER" id="PTHR43811:SF19">
    <property type="entry name" value="39 KDA FK506-BINDING NUCLEAR PROTEIN"/>
    <property type="match status" value="1"/>
</dbReference>
<dbReference type="PROSITE" id="PS50059">
    <property type="entry name" value="FKBP_PPIASE"/>
    <property type="match status" value="1"/>
</dbReference>
<dbReference type="PANTHER" id="PTHR43811">
    <property type="entry name" value="FKBP-TYPE PEPTIDYL-PROLYL CIS-TRANS ISOMERASE FKPA"/>
    <property type="match status" value="1"/>
</dbReference>
<evidence type="ECO:0000313" key="9">
    <source>
        <dbReference type="Proteomes" id="UP001562065"/>
    </source>
</evidence>
<evidence type="ECO:0000259" key="7">
    <source>
        <dbReference type="PROSITE" id="PS50059"/>
    </source>
</evidence>